<gene>
    <name evidence="2" type="ORF">SCOCK_80163</name>
</gene>
<dbReference type="InterPro" id="IPR036388">
    <property type="entry name" value="WH-like_DNA-bd_sf"/>
</dbReference>
<organism evidence="2 3">
    <name type="scientific">Actinacidiphila cocklensis</name>
    <dbReference type="NCBI Taxonomy" id="887465"/>
    <lineage>
        <taxon>Bacteria</taxon>
        <taxon>Bacillati</taxon>
        <taxon>Actinomycetota</taxon>
        <taxon>Actinomycetes</taxon>
        <taxon>Kitasatosporales</taxon>
        <taxon>Streptomycetaceae</taxon>
        <taxon>Actinacidiphila</taxon>
    </lineage>
</organism>
<dbReference type="InterPro" id="IPR011991">
    <property type="entry name" value="ArsR-like_HTH"/>
</dbReference>
<dbReference type="Pfam" id="PF00196">
    <property type="entry name" value="GerE"/>
    <property type="match status" value="1"/>
</dbReference>
<dbReference type="PANTHER" id="PTHR34293">
    <property type="entry name" value="HTH-TYPE TRANSCRIPTIONAL REGULATOR TRMBL2"/>
    <property type="match status" value="1"/>
</dbReference>
<name>A0A9W4DYS9_9ACTN</name>
<dbReference type="SMART" id="SM00421">
    <property type="entry name" value="HTH_LUXR"/>
    <property type="match status" value="1"/>
</dbReference>
<reference evidence="2" key="1">
    <citation type="submission" date="2021-05" db="EMBL/GenBank/DDBJ databases">
        <authorList>
            <person name="Arsene-Ploetze F."/>
        </authorList>
    </citation>
    <scope>NUCLEOTIDE SEQUENCE</scope>
    <source>
        <strain evidence="2">DSM 42138</strain>
    </source>
</reference>
<keyword evidence="3" id="KW-1185">Reference proteome</keyword>
<dbReference type="Proteomes" id="UP001152519">
    <property type="component" value="Unassembled WGS sequence"/>
</dbReference>
<dbReference type="InterPro" id="IPR002831">
    <property type="entry name" value="Tscrpt_reg_TrmB_N"/>
</dbReference>
<dbReference type="InterPro" id="IPR051797">
    <property type="entry name" value="TrmB-like"/>
</dbReference>
<dbReference type="SUPFAM" id="SSF46785">
    <property type="entry name" value="Winged helix' DNA-binding domain"/>
    <property type="match status" value="1"/>
</dbReference>
<dbReference type="GO" id="GO:0006355">
    <property type="term" value="P:regulation of DNA-templated transcription"/>
    <property type="evidence" value="ECO:0007669"/>
    <property type="project" value="InterPro"/>
</dbReference>
<dbReference type="PROSITE" id="PS50043">
    <property type="entry name" value="HTH_LUXR_2"/>
    <property type="match status" value="1"/>
</dbReference>
<dbReference type="RefSeq" id="WP_251501170.1">
    <property type="nucleotide sequence ID" value="NZ_CAJSLV010000114.1"/>
</dbReference>
<dbReference type="InterPro" id="IPR016032">
    <property type="entry name" value="Sig_transdc_resp-reg_C-effctor"/>
</dbReference>
<dbReference type="CDD" id="cd00090">
    <property type="entry name" value="HTH_ARSR"/>
    <property type="match status" value="1"/>
</dbReference>
<dbReference type="SUPFAM" id="SSF46894">
    <property type="entry name" value="C-terminal effector domain of the bipartite response regulators"/>
    <property type="match status" value="1"/>
</dbReference>
<dbReference type="SUPFAM" id="SSF56024">
    <property type="entry name" value="Phospholipase D/nuclease"/>
    <property type="match status" value="1"/>
</dbReference>
<dbReference type="AlphaFoldDB" id="A0A9W4DYS9"/>
<evidence type="ECO:0000313" key="2">
    <source>
        <dbReference type="EMBL" id="CAG6399008.1"/>
    </source>
</evidence>
<sequence length="324" mass="35211">MLEAIGLDESTERAYQVLLRQEALTAGALAGILDVQPSRARQALDVLVAAGLASSRPGRPARYAPVDPRSGLASLIRSRQAELERVATSLDAYAAEYHERSLRADPRLLVEVIEGPAEITRRVEELLASAEHEVLAFDTPPYVTSTGTASDAEIDLLARGVSVRAAYAVEALAIPERAEALRRLVALGEQARVLPRVPMKMIVVDRREAILPLTGSAEGLRTTAAFVRRSGLSDALTELFEAHWAQATPIYAAAGVQSSPHPEVSDEDRALLQLLNAGLKDEAIARQLDLSQRTFRRRIADLTQRLGATSRFQAGTQAMRRGWL</sequence>
<evidence type="ECO:0000313" key="3">
    <source>
        <dbReference type="Proteomes" id="UP001152519"/>
    </source>
</evidence>
<dbReference type="GO" id="GO:0003677">
    <property type="term" value="F:DNA binding"/>
    <property type="evidence" value="ECO:0007669"/>
    <property type="project" value="InterPro"/>
</dbReference>
<dbReference type="EMBL" id="CAJSLV010000114">
    <property type="protein sequence ID" value="CAG6399008.1"/>
    <property type="molecule type" value="Genomic_DNA"/>
</dbReference>
<comment type="caution">
    <text evidence="2">The sequence shown here is derived from an EMBL/GenBank/DDBJ whole genome shotgun (WGS) entry which is preliminary data.</text>
</comment>
<dbReference type="Gene3D" id="3.30.870.10">
    <property type="entry name" value="Endonuclease Chain A"/>
    <property type="match status" value="1"/>
</dbReference>
<evidence type="ECO:0000259" key="1">
    <source>
        <dbReference type="PROSITE" id="PS50043"/>
    </source>
</evidence>
<dbReference type="PANTHER" id="PTHR34293:SF1">
    <property type="entry name" value="HTH-TYPE TRANSCRIPTIONAL REGULATOR TRMBL2"/>
    <property type="match status" value="1"/>
</dbReference>
<dbReference type="Pfam" id="PF01978">
    <property type="entry name" value="TrmB"/>
    <property type="match status" value="1"/>
</dbReference>
<proteinExistence type="predicted"/>
<dbReference type="InterPro" id="IPR000792">
    <property type="entry name" value="Tscrpt_reg_LuxR_C"/>
</dbReference>
<accession>A0A9W4DYS9</accession>
<protein>
    <submittedName>
        <fullName evidence="2">Sugar-specific transcriptional regulator TrmB</fullName>
    </submittedName>
</protein>
<dbReference type="Gene3D" id="1.10.10.10">
    <property type="entry name" value="Winged helix-like DNA-binding domain superfamily/Winged helix DNA-binding domain"/>
    <property type="match status" value="2"/>
</dbReference>
<dbReference type="InterPro" id="IPR036390">
    <property type="entry name" value="WH_DNA-bd_sf"/>
</dbReference>
<feature type="domain" description="HTH luxR-type" evidence="1">
    <location>
        <begin position="257"/>
        <end position="322"/>
    </location>
</feature>